<evidence type="ECO:0000313" key="8">
    <source>
        <dbReference type="EMBL" id="MDQ0287588.1"/>
    </source>
</evidence>
<accession>A0ABU0B850</accession>
<dbReference type="NCBIfam" id="TIGR02273">
    <property type="entry name" value="16S_RimM"/>
    <property type="match status" value="1"/>
</dbReference>
<feature type="domain" description="RimM N-terminal" evidence="6">
    <location>
        <begin position="8"/>
        <end position="88"/>
    </location>
</feature>
<dbReference type="Gene3D" id="2.30.30.240">
    <property type="entry name" value="PRC-barrel domain"/>
    <property type="match status" value="1"/>
</dbReference>
<keyword evidence="2 5" id="KW-0690">Ribosome biogenesis</keyword>
<evidence type="ECO:0000313" key="9">
    <source>
        <dbReference type="Proteomes" id="UP001225644"/>
    </source>
</evidence>
<dbReference type="Pfam" id="PF01782">
    <property type="entry name" value="RimM"/>
    <property type="match status" value="1"/>
</dbReference>
<dbReference type="InterPro" id="IPR002676">
    <property type="entry name" value="RimM_N"/>
</dbReference>
<comment type="similarity">
    <text evidence="5">Belongs to the RimM family.</text>
</comment>
<dbReference type="InterPro" id="IPR011033">
    <property type="entry name" value="PRC_barrel-like_sf"/>
</dbReference>
<comment type="function">
    <text evidence="5">An accessory protein needed during the final step in the assembly of 30S ribosomal subunit, possibly for assembly of the head region. Essential for efficient processing of 16S rRNA. May be needed both before and after RbfA during the maturation of 16S rRNA. It has affinity for free ribosomal 30S subunits but not for 70S ribosomes.</text>
</comment>
<evidence type="ECO:0000256" key="5">
    <source>
        <dbReference type="HAMAP-Rule" id="MF_00014"/>
    </source>
</evidence>
<dbReference type="HAMAP" id="MF_00014">
    <property type="entry name" value="Ribosome_mat_RimM"/>
    <property type="match status" value="1"/>
</dbReference>
<dbReference type="Proteomes" id="UP001225644">
    <property type="component" value="Unassembled WGS sequence"/>
</dbReference>
<name>A0ABU0B850_9FIRM</name>
<comment type="subunit">
    <text evidence="5">Binds ribosomal protein uS19.</text>
</comment>
<keyword evidence="3 5" id="KW-0698">rRNA processing</keyword>
<dbReference type="Gene3D" id="2.40.30.60">
    <property type="entry name" value="RimM"/>
    <property type="match status" value="1"/>
</dbReference>
<evidence type="ECO:0000256" key="4">
    <source>
        <dbReference type="ARBA" id="ARBA00023186"/>
    </source>
</evidence>
<evidence type="ECO:0000259" key="6">
    <source>
        <dbReference type="Pfam" id="PF01782"/>
    </source>
</evidence>
<gene>
    <name evidence="5" type="primary">rimM</name>
    <name evidence="8" type="ORF">J2Z49_002717</name>
</gene>
<comment type="caution">
    <text evidence="8">The sequence shown here is derived from an EMBL/GenBank/DDBJ whole genome shotgun (WGS) entry which is preliminary data.</text>
</comment>
<keyword evidence="4 5" id="KW-0143">Chaperone</keyword>
<dbReference type="InterPro" id="IPR036976">
    <property type="entry name" value="RimM_N_sf"/>
</dbReference>
<dbReference type="Pfam" id="PF24986">
    <property type="entry name" value="PRC_RimM"/>
    <property type="match status" value="1"/>
</dbReference>
<dbReference type="InterPro" id="IPR056792">
    <property type="entry name" value="PRC_RimM"/>
</dbReference>
<evidence type="ECO:0000256" key="2">
    <source>
        <dbReference type="ARBA" id="ARBA00022517"/>
    </source>
</evidence>
<comment type="domain">
    <text evidence="5">The PRC barrel domain binds ribosomal protein uS19.</text>
</comment>
<dbReference type="SUPFAM" id="SSF50447">
    <property type="entry name" value="Translation proteins"/>
    <property type="match status" value="1"/>
</dbReference>
<dbReference type="PANTHER" id="PTHR33692">
    <property type="entry name" value="RIBOSOME MATURATION FACTOR RIMM"/>
    <property type="match status" value="1"/>
</dbReference>
<dbReference type="EMBL" id="JAUSUX010000031">
    <property type="protein sequence ID" value="MDQ0287588.1"/>
    <property type="molecule type" value="Genomic_DNA"/>
</dbReference>
<dbReference type="SUPFAM" id="SSF50346">
    <property type="entry name" value="PRC-barrel domain"/>
    <property type="match status" value="1"/>
</dbReference>
<reference evidence="8 9" key="1">
    <citation type="submission" date="2023-07" db="EMBL/GenBank/DDBJ databases">
        <title>Genomic Encyclopedia of Type Strains, Phase IV (KMG-IV): sequencing the most valuable type-strain genomes for metagenomic binning, comparative biology and taxonomic classification.</title>
        <authorList>
            <person name="Goeker M."/>
        </authorList>
    </citation>
    <scope>NUCLEOTIDE SEQUENCE [LARGE SCALE GENOMIC DNA]</scope>
    <source>
        <strain evidence="8 9">DSM 12396</strain>
    </source>
</reference>
<proteinExistence type="inferred from homology"/>
<evidence type="ECO:0000259" key="7">
    <source>
        <dbReference type="Pfam" id="PF24986"/>
    </source>
</evidence>
<sequence length="170" mass="19567">MMVDYINIGKIVTTQGHRGEVRVLPLTDFPERFEQMDQVLIYHNGERKTYHIEKTWRHKGFIILKFREVPDMNAALALKGALLQVTTEQLVALPEDTYYIFEIIDLDVYTQGGEWLGKVTDVLTTGANDVYVVQEEDKRPLLIPALKSVVRNIDLNQKRMVVDLPPGLRD</sequence>
<protein>
    <recommendedName>
        <fullName evidence="5">Ribosome maturation factor RimM</fullName>
    </recommendedName>
</protein>
<dbReference type="PANTHER" id="PTHR33692:SF1">
    <property type="entry name" value="RIBOSOME MATURATION FACTOR RIMM"/>
    <property type="match status" value="1"/>
</dbReference>
<evidence type="ECO:0000256" key="3">
    <source>
        <dbReference type="ARBA" id="ARBA00022552"/>
    </source>
</evidence>
<dbReference type="InterPro" id="IPR009000">
    <property type="entry name" value="Transl_B-barrel_sf"/>
</dbReference>
<dbReference type="InterPro" id="IPR011961">
    <property type="entry name" value="RimM"/>
</dbReference>
<keyword evidence="9" id="KW-1185">Reference proteome</keyword>
<organism evidence="8 9">
    <name type="scientific">Desulfofundulus luciae</name>
    <dbReference type="NCBI Taxonomy" id="74702"/>
    <lineage>
        <taxon>Bacteria</taxon>
        <taxon>Bacillati</taxon>
        <taxon>Bacillota</taxon>
        <taxon>Clostridia</taxon>
        <taxon>Eubacteriales</taxon>
        <taxon>Peptococcaceae</taxon>
        <taxon>Desulfofundulus</taxon>
    </lineage>
</organism>
<feature type="domain" description="Ribosome maturation factor RimM PRC barrel" evidence="7">
    <location>
        <begin position="102"/>
        <end position="168"/>
    </location>
</feature>
<evidence type="ECO:0000256" key="1">
    <source>
        <dbReference type="ARBA" id="ARBA00022490"/>
    </source>
</evidence>
<comment type="subcellular location">
    <subcellularLocation>
        <location evidence="5">Cytoplasm</location>
    </subcellularLocation>
</comment>
<keyword evidence="1 5" id="KW-0963">Cytoplasm</keyword>